<dbReference type="PANTHER" id="PTHR44144">
    <property type="entry name" value="DNAJ HOMOLOG SUBFAMILY C MEMBER 9"/>
    <property type="match status" value="1"/>
</dbReference>
<dbReference type="Pfam" id="PF23302">
    <property type="entry name" value="HTH_DNAJC9"/>
    <property type="match status" value="1"/>
</dbReference>
<feature type="domain" description="J" evidence="4">
    <location>
        <begin position="16"/>
        <end position="83"/>
    </location>
</feature>
<dbReference type="FunFam" id="1.10.287.110:FF:000035">
    <property type="entry name" value="DnaJ homolog subfamily C member 9"/>
    <property type="match status" value="1"/>
</dbReference>
<feature type="coiled-coil region" evidence="2">
    <location>
        <begin position="105"/>
        <end position="132"/>
    </location>
</feature>
<feature type="region of interest" description="Disordered" evidence="3">
    <location>
        <begin position="176"/>
        <end position="208"/>
    </location>
</feature>
<dbReference type="PANTHER" id="PTHR44144:SF1">
    <property type="entry name" value="DNAJ HOMOLOG SUBFAMILY C MEMBER 9"/>
    <property type="match status" value="1"/>
</dbReference>
<sequence>MSGLLEGCKECFGTQNLYEVLQVQNKASENEVKKAYHKVSLKVHPDRVDEGEKQEATRKFQILGKVYCILSDPEKRAVYDETGEVDEENTPEDKDWNQYWRLLFKKITIESIKNFEREYKESEEELNDLKQAYLDGKGSMDYIMTNVLCCTIDDEPRFTKILQGWIKENEVPKFDSFTKESKKKKESRKRKAKAEEAEAEEMKKQLGLNDTADSLQALILERNKKRAGEMDSFLDSLAAKYGGGAGGKKSNKKSGKK</sequence>
<evidence type="ECO:0000256" key="2">
    <source>
        <dbReference type="SAM" id="Coils"/>
    </source>
</evidence>
<dbReference type="InterPro" id="IPR036869">
    <property type="entry name" value="J_dom_sf"/>
</dbReference>
<dbReference type="Pfam" id="PF00226">
    <property type="entry name" value="DnaJ"/>
    <property type="match status" value="1"/>
</dbReference>
<dbReference type="CDD" id="cd06257">
    <property type="entry name" value="DnaJ"/>
    <property type="match status" value="1"/>
</dbReference>
<feature type="compositionally biased region" description="Basic residues" evidence="3">
    <location>
        <begin position="181"/>
        <end position="192"/>
    </location>
</feature>
<feature type="compositionally biased region" description="Basic and acidic residues" evidence="3">
    <location>
        <begin position="193"/>
        <end position="204"/>
    </location>
</feature>
<organism evidence="5">
    <name type="scientific">Scylla olivacea</name>
    <name type="common">Orange mud crab</name>
    <name type="synonym">Cancer olivacea</name>
    <dbReference type="NCBI Taxonomy" id="85551"/>
    <lineage>
        <taxon>Eukaryota</taxon>
        <taxon>Metazoa</taxon>
        <taxon>Ecdysozoa</taxon>
        <taxon>Arthropoda</taxon>
        <taxon>Crustacea</taxon>
        <taxon>Multicrustacea</taxon>
        <taxon>Malacostraca</taxon>
        <taxon>Eumalacostraca</taxon>
        <taxon>Eucarida</taxon>
        <taxon>Decapoda</taxon>
        <taxon>Pleocyemata</taxon>
        <taxon>Brachyura</taxon>
        <taxon>Eubrachyura</taxon>
        <taxon>Portunoidea</taxon>
        <taxon>Portunidae</taxon>
        <taxon>Portuninae</taxon>
        <taxon>Scylla</taxon>
    </lineage>
</organism>
<dbReference type="Gene3D" id="1.10.287.110">
    <property type="entry name" value="DnaJ domain"/>
    <property type="match status" value="1"/>
</dbReference>
<evidence type="ECO:0000313" key="5">
    <source>
        <dbReference type="EMBL" id="JAI67393.1"/>
    </source>
</evidence>
<accession>A0A0P4WI93</accession>
<dbReference type="GO" id="GO:0031072">
    <property type="term" value="F:heat shock protein binding"/>
    <property type="evidence" value="ECO:0007669"/>
    <property type="project" value="TreeGrafter"/>
</dbReference>
<reference evidence="5" key="1">
    <citation type="submission" date="2015-09" db="EMBL/GenBank/DDBJ databases">
        <title>Scylla olivacea transcriptome.</title>
        <authorList>
            <person name="Ikhwanuddin M."/>
        </authorList>
    </citation>
    <scope>NUCLEOTIDE SEQUENCE</scope>
</reference>
<dbReference type="PRINTS" id="PR00625">
    <property type="entry name" value="JDOMAIN"/>
</dbReference>
<dbReference type="SUPFAM" id="SSF46565">
    <property type="entry name" value="Chaperone J-domain"/>
    <property type="match status" value="1"/>
</dbReference>
<dbReference type="GO" id="GO:0005737">
    <property type="term" value="C:cytoplasm"/>
    <property type="evidence" value="ECO:0007669"/>
    <property type="project" value="TreeGrafter"/>
</dbReference>
<dbReference type="AlphaFoldDB" id="A0A0P4WI93"/>
<evidence type="ECO:0000256" key="1">
    <source>
        <dbReference type="ARBA" id="ARBA00022553"/>
    </source>
</evidence>
<dbReference type="SMART" id="SM00271">
    <property type="entry name" value="DnaJ"/>
    <property type="match status" value="1"/>
</dbReference>
<name>A0A0P4WI93_SCYOL</name>
<dbReference type="InterPro" id="IPR056453">
    <property type="entry name" value="HTH_DNAJC9"/>
</dbReference>
<keyword evidence="2" id="KW-0175">Coiled coil</keyword>
<dbReference type="InterPro" id="IPR001623">
    <property type="entry name" value="DnaJ_domain"/>
</dbReference>
<proteinExistence type="predicted"/>
<dbReference type="InterPro" id="IPR052594">
    <property type="entry name" value="J_domain-containing_protein"/>
</dbReference>
<dbReference type="EMBL" id="GDRN01035622">
    <property type="protein sequence ID" value="JAI67393.1"/>
    <property type="molecule type" value="Transcribed_RNA"/>
</dbReference>
<dbReference type="GO" id="GO:0005634">
    <property type="term" value="C:nucleus"/>
    <property type="evidence" value="ECO:0007669"/>
    <property type="project" value="TreeGrafter"/>
</dbReference>
<evidence type="ECO:0000256" key="3">
    <source>
        <dbReference type="SAM" id="MobiDB-lite"/>
    </source>
</evidence>
<dbReference type="PROSITE" id="PS50076">
    <property type="entry name" value="DNAJ_2"/>
    <property type="match status" value="1"/>
</dbReference>
<keyword evidence="1" id="KW-0597">Phosphoprotein</keyword>
<evidence type="ECO:0000259" key="4">
    <source>
        <dbReference type="PROSITE" id="PS50076"/>
    </source>
</evidence>
<protein>
    <recommendedName>
        <fullName evidence="4">J domain-containing protein</fullName>
    </recommendedName>
</protein>